<feature type="transmembrane region" description="Helical" evidence="1">
    <location>
        <begin position="268"/>
        <end position="294"/>
    </location>
</feature>
<keyword evidence="1" id="KW-0812">Transmembrane</keyword>
<feature type="transmembrane region" description="Helical" evidence="1">
    <location>
        <begin position="240"/>
        <end position="262"/>
    </location>
</feature>
<evidence type="ECO:0008006" key="4">
    <source>
        <dbReference type="Google" id="ProtNLM"/>
    </source>
</evidence>
<dbReference type="HOGENOM" id="CLU_050976_1_1_2"/>
<dbReference type="RefSeq" id="WP_048037096.1">
    <property type="nucleotide sequence ID" value="NZ_CP009513.1"/>
</dbReference>
<evidence type="ECO:0000313" key="2">
    <source>
        <dbReference type="EMBL" id="AKB67186.1"/>
    </source>
</evidence>
<dbReference type="Pfam" id="PF04087">
    <property type="entry name" value="DUF389"/>
    <property type="match status" value="1"/>
</dbReference>
<feature type="transmembrane region" description="Helical" evidence="1">
    <location>
        <begin position="168"/>
        <end position="189"/>
    </location>
</feature>
<gene>
    <name evidence="2" type="ORF">MSMAL_0643</name>
</gene>
<sequence length="430" mass="46120">MRLVQVLIPEGKRESVLSVLDNEQIDYAVWDETGRGDFEALVQFPIPSIGVEPILDKLREAGVIRGVYTIVLSPETVISEHIDMLKSRYAGERISREELIARARSLAPAASTYFAFLILSTIIATAGLLLDSVATIIGAMVVAPLMGPAITASVGTVVDDRKLASRGVVLQVTGLVMAIAVSALVGFFIKESFFLPPGLDIRDVTQIAERISPNFLYVLLALGSGLAGAISVIRNVGSALVGVAIAIALIPPAATSGLGIAWGLPGVALASALLVVINMLAVNVSTLVLFWLSGFRPPEFSAINHARYAVISRSALLLIAITILSVVLILVSFSSYQTYVIEQKVNEEVNYMFEEPMYSGIGLTPVEVSIGYDSGNILLEEPVRVDIVVAHPAAQEVPEDIAIQIDRRLTEAINRNFEVRVGFVETQQTA</sequence>
<feature type="transmembrane region" description="Helical" evidence="1">
    <location>
        <begin position="106"/>
        <end position="130"/>
    </location>
</feature>
<reference evidence="2 3" key="1">
    <citation type="submission" date="2014-07" db="EMBL/GenBank/DDBJ databases">
        <title>Methanogenic archaea and the global carbon cycle.</title>
        <authorList>
            <person name="Henriksen J.R."/>
            <person name="Luke J."/>
            <person name="Reinhart S."/>
            <person name="Benedict M.N."/>
            <person name="Youngblut N.D."/>
            <person name="Metcalf M.E."/>
            <person name="Whitaker R.J."/>
            <person name="Metcalf W.W."/>
        </authorList>
    </citation>
    <scope>NUCLEOTIDE SEQUENCE [LARGE SCALE GENOMIC DNA]</scope>
    <source>
        <strain evidence="2 3">LYC</strain>
    </source>
</reference>
<feature type="transmembrane region" description="Helical" evidence="1">
    <location>
        <begin position="136"/>
        <end position="156"/>
    </location>
</feature>
<proteinExistence type="predicted"/>
<dbReference type="PANTHER" id="PTHR20992:SF9">
    <property type="entry name" value="AT15442P-RELATED"/>
    <property type="match status" value="1"/>
</dbReference>
<dbReference type="AlphaFoldDB" id="A0A0E3LVK6"/>
<organism evidence="2 3">
    <name type="scientific">Methanosarcina mazei LYC</name>
    <dbReference type="NCBI Taxonomy" id="1434114"/>
    <lineage>
        <taxon>Archaea</taxon>
        <taxon>Methanobacteriati</taxon>
        <taxon>Methanobacteriota</taxon>
        <taxon>Stenosarchaea group</taxon>
        <taxon>Methanomicrobia</taxon>
        <taxon>Methanosarcinales</taxon>
        <taxon>Methanosarcinaceae</taxon>
        <taxon>Methanosarcina</taxon>
    </lineage>
</organism>
<dbReference type="InterPro" id="IPR005240">
    <property type="entry name" value="DUF389"/>
</dbReference>
<dbReference type="NCBIfam" id="TIGR00341">
    <property type="entry name" value="TIGR00341 family protein"/>
    <property type="match status" value="1"/>
</dbReference>
<dbReference type="PATRIC" id="fig|1434114.4.peg.786"/>
<protein>
    <recommendedName>
        <fullName evidence="4">TIGR00341 family protein</fullName>
    </recommendedName>
</protein>
<evidence type="ECO:0000256" key="1">
    <source>
        <dbReference type="SAM" id="Phobius"/>
    </source>
</evidence>
<evidence type="ECO:0000313" key="3">
    <source>
        <dbReference type="Proteomes" id="UP000033063"/>
    </source>
</evidence>
<dbReference type="EMBL" id="CP009513">
    <property type="protein sequence ID" value="AKB67186.1"/>
    <property type="molecule type" value="Genomic_DNA"/>
</dbReference>
<keyword evidence="1" id="KW-0472">Membrane</keyword>
<dbReference type="Proteomes" id="UP000033063">
    <property type="component" value="Chromosome"/>
</dbReference>
<accession>A0A0E3LVK6</accession>
<name>A0A0E3LVK6_METMZ</name>
<feature type="transmembrane region" description="Helical" evidence="1">
    <location>
        <begin position="215"/>
        <end position="233"/>
    </location>
</feature>
<dbReference type="GeneID" id="24850409"/>
<dbReference type="PANTHER" id="PTHR20992">
    <property type="entry name" value="AT15442P-RELATED"/>
    <property type="match status" value="1"/>
</dbReference>
<keyword evidence="1" id="KW-1133">Transmembrane helix</keyword>
<feature type="transmembrane region" description="Helical" evidence="1">
    <location>
        <begin position="315"/>
        <end position="336"/>
    </location>
</feature>